<evidence type="ECO:0000313" key="1">
    <source>
        <dbReference type="EMBL" id="CAK0794529.1"/>
    </source>
</evidence>
<comment type="caution">
    <text evidence="1">The sequence shown here is derived from an EMBL/GenBank/DDBJ whole genome shotgun (WGS) entry which is preliminary data.</text>
</comment>
<accession>A0ABN9PNR8</accession>
<organism evidence="1 2">
    <name type="scientific">Prorocentrum cordatum</name>
    <dbReference type="NCBI Taxonomy" id="2364126"/>
    <lineage>
        <taxon>Eukaryota</taxon>
        <taxon>Sar</taxon>
        <taxon>Alveolata</taxon>
        <taxon>Dinophyceae</taxon>
        <taxon>Prorocentrales</taxon>
        <taxon>Prorocentraceae</taxon>
        <taxon>Prorocentrum</taxon>
    </lineage>
</organism>
<evidence type="ECO:0000313" key="2">
    <source>
        <dbReference type="Proteomes" id="UP001189429"/>
    </source>
</evidence>
<dbReference type="Proteomes" id="UP001189429">
    <property type="component" value="Unassembled WGS sequence"/>
</dbReference>
<proteinExistence type="predicted"/>
<reference evidence="1" key="1">
    <citation type="submission" date="2023-10" db="EMBL/GenBank/DDBJ databases">
        <authorList>
            <person name="Chen Y."/>
            <person name="Shah S."/>
            <person name="Dougan E. K."/>
            <person name="Thang M."/>
            <person name="Chan C."/>
        </authorList>
    </citation>
    <scope>NUCLEOTIDE SEQUENCE [LARGE SCALE GENOMIC DNA]</scope>
</reference>
<gene>
    <name evidence="1" type="ORF">PCOR1329_LOCUS4490</name>
</gene>
<name>A0ABN9PNR8_9DINO</name>
<sequence length="154" mass="16602">MRPLATLLSQQGHRCYVLEWPGWTSASLAEARCKLEELSGELEDFWCQALEHVALSEIEEAQAAPGTAEPAAAAAAAPRLCVIGAGHAAAYAVRALRRLQAFDTTPWSSKLEARGSMFPDVLEICASLWMFCGSCALPKACPENLELSPEPLCQ</sequence>
<protein>
    <submittedName>
        <fullName evidence="1">Uncharacterized protein</fullName>
    </submittedName>
</protein>
<keyword evidence="2" id="KW-1185">Reference proteome</keyword>
<dbReference type="EMBL" id="CAUYUJ010001159">
    <property type="protein sequence ID" value="CAK0794529.1"/>
    <property type="molecule type" value="Genomic_DNA"/>
</dbReference>